<proteinExistence type="predicted"/>
<dbReference type="EMBL" id="JANPWB010000015">
    <property type="protein sequence ID" value="KAJ1088726.1"/>
    <property type="molecule type" value="Genomic_DNA"/>
</dbReference>
<accession>A0AAV7LAS9</accession>
<gene>
    <name evidence="1" type="ORF">NDU88_001881</name>
</gene>
<dbReference type="AlphaFoldDB" id="A0AAV7LAS9"/>
<organism evidence="1 2">
    <name type="scientific">Pleurodeles waltl</name>
    <name type="common">Iberian ribbed newt</name>
    <dbReference type="NCBI Taxonomy" id="8319"/>
    <lineage>
        <taxon>Eukaryota</taxon>
        <taxon>Metazoa</taxon>
        <taxon>Chordata</taxon>
        <taxon>Craniata</taxon>
        <taxon>Vertebrata</taxon>
        <taxon>Euteleostomi</taxon>
        <taxon>Amphibia</taxon>
        <taxon>Batrachia</taxon>
        <taxon>Caudata</taxon>
        <taxon>Salamandroidea</taxon>
        <taxon>Salamandridae</taxon>
        <taxon>Pleurodelinae</taxon>
        <taxon>Pleurodeles</taxon>
    </lineage>
</organism>
<sequence length="136" mass="13570">MDAATYPTLLRLRIPPAGANSDDSNASWKLPRLLELTTSPGRLTTGDGRHVSVGATVRRRRGASGSVCGWVCGGGACGGVCGGVLAAVSVAAGLAAGRLSAPAEGESRMSPAASDGCPLRKRLGTVTTALDVPEAV</sequence>
<comment type="caution">
    <text evidence="1">The sequence shown here is derived from an EMBL/GenBank/DDBJ whole genome shotgun (WGS) entry which is preliminary data.</text>
</comment>
<protein>
    <submittedName>
        <fullName evidence="1">Uncharacterized protein</fullName>
    </submittedName>
</protein>
<reference evidence="1" key="1">
    <citation type="journal article" date="2022" name="bioRxiv">
        <title>Sequencing and chromosome-scale assembly of the giantPleurodeles waltlgenome.</title>
        <authorList>
            <person name="Brown T."/>
            <person name="Elewa A."/>
            <person name="Iarovenko S."/>
            <person name="Subramanian E."/>
            <person name="Araus A.J."/>
            <person name="Petzold A."/>
            <person name="Susuki M."/>
            <person name="Suzuki K.-i.T."/>
            <person name="Hayashi T."/>
            <person name="Toyoda A."/>
            <person name="Oliveira C."/>
            <person name="Osipova E."/>
            <person name="Leigh N.D."/>
            <person name="Simon A."/>
            <person name="Yun M.H."/>
        </authorList>
    </citation>
    <scope>NUCLEOTIDE SEQUENCE</scope>
    <source>
        <strain evidence="1">20211129_DDA</strain>
        <tissue evidence="1">Liver</tissue>
    </source>
</reference>
<keyword evidence="2" id="KW-1185">Reference proteome</keyword>
<evidence type="ECO:0000313" key="1">
    <source>
        <dbReference type="EMBL" id="KAJ1088726.1"/>
    </source>
</evidence>
<name>A0AAV7LAS9_PLEWA</name>
<dbReference type="Proteomes" id="UP001066276">
    <property type="component" value="Chromosome 11"/>
</dbReference>
<evidence type="ECO:0000313" key="2">
    <source>
        <dbReference type="Proteomes" id="UP001066276"/>
    </source>
</evidence>